<dbReference type="EMBL" id="CP090032">
    <property type="protein sequence ID" value="UPK92792.1"/>
    <property type="molecule type" value="Genomic_DNA"/>
</dbReference>
<name>A0ACD3YV03_FUSSC</name>
<sequence>MTESPSLLNINTQLGPFFNYPMRFRSELGKCNGLIAGDFVQNFLEFGRWGVTTMLLYVEQGLKLQGFIDYLRDHEGYETRSQQHRILERNDAPGFYIWVRATPGPPIINLINEAYTTAGLNVISWNKAYSLLPILTVVHHKFYSIKPFNNILGLTLRGRAMYGWTTRDMLWPDQTTQLISRKQCRQIGGPHSLVIDLENLPPGDYTPDYVLDGSVFFVAWESRDDTRRLSVSMQPAIESTALRYTYTNGAGCRASREWKKFLRDQLDRWNYIEFAKMSQEERPPGFYFRAPGNYRVYSPWL</sequence>
<proteinExistence type="predicted"/>
<dbReference type="Proteomes" id="UP000830768">
    <property type="component" value="Chromosome 3"/>
</dbReference>
<protein>
    <submittedName>
        <fullName evidence="1">Uncharacterized protein</fullName>
    </submittedName>
</protein>
<reference evidence="1" key="1">
    <citation type="submission" date="2021-11" db="EMBL/GenBank/DDBJ databases">
        <title>Fusarium solani-melongenae Genome sequencing and assembly.</title>
        <authorList>
            <person name="Xie S."/>
            <person name="Huang L."/>
            <person name="Zhang X."/>
        </authorList>
    </citation>
    <scope>NUCLEOTIDE SEQUENCE</scope>
    <source>
        <strain evidence="1">CRI 24-3</strain>
    </source>
</reference>
<evidence type="ECO:0000313" key="2">
    <source>
        <dbReference type="Proteomes" id="UP000830768"/>
    </source>
</evidence>
<keyword evidence="2" id="KW-1185">Reference proteome</keyword>
<organism evidence="1 2">
    <name type="scientific">Fusarium solani subsp. cucurbitae</name>
    <name type="common">Neocosmosporum cucurbitae</name>
    <dbReference type="NCBI Taxonomy" id="2747967"/>
    <lineage>
        <taxon>Eukaryota</taxon>
        <taxon>Fungi</taxon>
        <taxon>Dikarya</taxon>
        <taxon>Ascomycota</taxon>
        <taxon>Pezizomycotina</taxon>
        <taxon>Sordariomycetes</taxon>
        <taxon>Hypocreomycetidae</taxon>
        <taxon>Hypocreales</taxon>
        <taxon>Nectriaceae</taxon>
        <taxon>Fusarium</taxon>
        <taxon>Fusarium solani species complex</taxon>
    </lineage>
</organism>
<accession>A0ACD3YV03</accession>
<evidence type="ECO:0000313" key="1">
    <source>
        <dbReference type="EMBL" id="UPK92792.1"/>
    </source>
</evidence>
<gene>
    <name evidence="1" type="ORF">LCI18_003727</name>
</gene>